<evidence type="ECO:0008006" key="5">
    <source>
        <dbReference type="Google" id="ProtNLM"/>
    </source>
</evidence>
<organism evidence="3 4">
    <name type="scientific">Kingdonia uniflora</name>
    <dbReference type="NCBI Taxonomy" id="39325"/>
    <lineage>
        <taxon>Eukaryota</taxon>
        <taxon>Viridiplantae</taxon>
        <taxon>Streptophyta</taxon>
        <taxon>Embryophyta</taxon>
        <taxon>Tracheophyta</taxon>
        <taxon>Spermatophyta</taxon>
        <taxon>Magnoliopsida</taxon>
        <taxon>Ranunculales</taxon>
        <taxon>Circaeasteraceae</taxon>
        <taxon>Kingdonia</taxon>
    </lineage>
</organism>
<gene>
    <name evidence="3" type="ORF">GIB67_034430</name>
</gene>
<dbReference type="Pfam" id="PF13041">
    <property type="entry name" value="PPR_2"/>
    <property type="match status" value="1"/>
</dbReference>
<dbReference type="FunFam" id="1.25.40.10:FF:000031">
    <property type="entry name" value="Pentatricopeptide repeat-containing protein mitochondrial"/>
    <property type="match status" value="1"/>
</dbReference>
<dbReference type="PROSITE" id="PS51375">
    <property type="entry name" value="PPR"/>
    <property type="match status" value="2"/>
</dbReference>
<dbReference type="EMBL" id="JACGCM010000067">
    <property type="protein sequence ID" value="KAF6176568.1"/>
    <property type="molecule type" value="Genomic_DNA"/>
</dbReference>
<keyword evidence="4" id="KW-1185">Reference proteome</keyword>
<dbReference type="InterPro" id="IPR011990">
    <property type="entry name" value="TPR-like_helical_dom_sf"/>
</dbReference>
<dbReference type="Pfam" id="PF20431">
    <property type="entry name" value="E_motif"/>
    <property type="match status" value="1"/>
</dbReference>
<reference evidence="3 4" key="1">
    <citation type="journal article" date="2020" name="IScience">
        <title>Genome Sequencing of the Endangered Kingdonia uniflora (Circaeasteraceae, Ranunculales) Reveals Potential Mechanisms of Evolutionary Specialization.</title>
        <authorList>
            <person name="Sun Y."/>
            <person name="Deng T."/>
            <person name="Zhang A."/>
            <person name="Moore M.J."/>
            <person name="Landis J.B."/>
            <person name="Lin N."/>
            <person name="Zhang H."/>
            <person name="Zhang X."/>
            <person name="Huang J."/>
            <person name="Zhang X."/>
            <person name="Sun H."/>
            <person name="Wang H."/>
        </authorList>
    </citation>
    <scope>NUCLEOTIDE SEQUENCE [LARGE SCALE GENOMIC DNA]</scope>
    <source>
        <strain evidence="3">TB1705</strain>
        <tissue evidence="3">Leaf</tissue>
    </source>
</reference>
<dbReference type="Pfam" id="PF01535">
    <property type="entry name" value="PPR"/>
    <property type="match status" value="1"/>
</dbReference>
<dbReference type="PANTHER" id="PTHR47926">
    <property type="entry name" value="PENTATRICOPEPTIDE REPEAT-CONTAINING PROTEIN"/>
    <property type="match status" value="1"/>
</dbReference>
<proteinExistence type="predicted"/>
<dbReference type="InterPro" id="IPR002885">
    <property type="entry name" value="PPR_rpt"/>
</dbReference>
<dbReference type="PANTHER" id="PTHR47926:SF376">
    <property type="entry name" value="TETRATRICOPEPTIDE-LIKE HELICAL DOMAIN SUPERFAMILY"/>
    <property type="match status" value="1"/>
</dbReference>
<dbReference type="AlphaFoldDB" id="A0A7J7PBK5"/>
<dbReference type="OrthoDB" id="1936721at2759"/>
<evidence type="ECO:0000256" key="1">
    <source>
        <dbReference type="ARBA" id="ARBA00022737"/>
    </source>
</evidence>
<evidence type="ECO:0000313" key="4">
    <source>
        <dbReference type="Proteomes" id="UP000541444"/>
    </source>
</evidence>
<dbReference type="GO" id="GO:0009451">
    <property type="term" value="P:RNA modification"/>
    <property type="evidence" value="ECO:0007669"/>
    <property type="project" value="InterPro"/>
</dbReference>
<dbReference type="GO" id="GO:0003723">
    <property type="term" value="F:RNA binding"/>
    <property type="evidence" value="ECO:0007669"/>
    <property type="project" value="InterPro"/>
</dbReference>
<dbReference type="Proteomes" id="UP000541444">
    <property type="component" value="Unassembled WGS sequence"/>
</dbReference>
<dbReference type="Gene3D" id="1.25.40.10">
    <property type="entry name" value="Tetratricopeptide repeat domain"/>
    <property type="match status" value="2"/>
</dbReference>
<accession>A0A7J7PBK5</accession>
<protein>
    <recommendedName>
        <fullName evidence="5">Pentatricopeptide repeat-containing protein</fullName>
    </recommendedName>
</protein>
<sequence>MSLEECLMKCLERDGFAWSTMILGLIRVGDLSLARVLFEEMPGRNIASWNTMISGSVLVDMYAKCGNVARSLVVFFKLQAKNLFCWNSIIEGLAVHGYGEQALDMFKKMEREKIKPNGVTFISVLGACTHAGQAWQLEEALELIRRMTIKPNSVIWGALLLHGNLKISQVSIEKLMNLEPDNNGYYVLLGNMNAEADRWSEAKKVSEIYMLLSELSGNLEFADYENEHGAI</sequence>
<dbReference type="InterPro" id="IPR046848">
    <property type="entry name" value="E_motif"/>
</dbReference>
<name>A0A7J7PBK5_9MAGN</name>
<keyword evidence="1" id="KW-0677">Repeat</keyword>
<comment type="caution">
    <text evidence="3">The sequence shown here is derived from an EMBL/GenBank/DDBJ whole genome shotgun (WGS) entry which is preliminary data.</text>
</comment>
<feature type="repeat" description="PPR" evidence="2">
    <location>
        <begin position="82"/>
        <end position="116"/>
    </location>
</feature>
<dbReference type="NCBIfam" id="TIGR00756">
    <property type="entry name" value="PPR"/>
    <property type="match status" value="2"/>
</dbReference>
<evidence type="ECO:0000256" key="2">
    <source>
        <dbReference type="PROSITE-ProRule" id="PRU00708"/>
    </source>
</evidence>
<dbReference type="InterPro" id="IPR046960">
    <property type="entry name" value="PPR_At4g14850-like_plant"/>
</dbReference>
<evidence type="ECO:0000313" key="3">
    <source>
        <dbReference type="EMBL" id="KAF6176568.1"/>
    </source>
</evidence>
<feature type="repeat" description="PPR" evidence="2">
    <location>
        <begin position="14"/>
        <end position="48"/>
    </location>
</feature>